<dbReference type="AlphaFoldDB" id="A0A8X7WP79"/>
<name>A0A8X7WP79_BRACI</name>
<protein>
    <submittedName>
        <fullName evidence="2">Uncharacterized protein</fullName>
    </submittedName>
</protein>
<organism evidence="2 3">
    <name type="scientific">Brassica carinata</name>
    <name type="common">Ethiopian mustard</name>
    <name type="synonym">Abyssinian cabbage</name>
    <dbReference type="NCBI Taxonomy" id="52824"/>
    <lineage>
        <taxon>Eukaryota</taxon>
        <taxon>Viridiplantae</taxon>
        <taxon>Streptophyta</taxon>
        <taxon>Embryophyta</taxon>
        <taxon>Tracheophyta</taxon>
        <taxon>Spermatophyta</taxon>
        <taxon>Magnoliopsida</taxon>
        <taxon>eudicotyledons</taxon>
        <taxon>Gunneridae</taxon>
        <taxon>Pentapetalae</taxon>
        <taxon>rosids</taxon>
        <taxon>malvids</taxon>
        <taxon>Brassicales</taxon>
        <taxon>Brassicaceae</taxon>
        <taxon>Brassiceae</taxon>
        <taxon>Brassica</taxon>
    </lineage>
</organism>
<reference evidence="2 3" key="1">
    <citation type="submission" date="2020-02" db="EMBL/GenBank/DDBJ databases">
        <authorList>
            <person name="Ma Q."/>
            <person name="Huang Y."/>
            <person name="Song X."/>
            <person name="Pei D."/>
        </authorList>
    </citation>
    <scope>NUCLEOTIDE SEQUENCE [LARGE SCALE GENOMIC DNA]</scope>
    <source>
        <strain evidence="2">Sxm20200214</strain>
        <tissue evidence="2">Leaf</tissue>
    </source>
</reference>
<keyword evidence="3" id="KW-1185">Reference proteome</keyword>
<dbReference type="EMBL" id="JAAMPC010000001">
    <property type="protein sequence ID" value="KAG2332475.1"/>
    <property type="molecule type" value="Genomic_DNA"/>
</dbReference>
<evidence type="ECO:0000313" key="1">
    <source>
        <dbReference type="EMBL" id="KAG2286431.1"/>
    </source>
</evidence>
<dbReference type="Gene3D" id="3.40.605.10">
    <property type="entry name" value="Aldehyde Dehydrogenase, Chain A, domain 1"/>
    <property type="match status" value="1"/>
</dbReference>
<dbReference type="InterPro" id="IPR016162">
    <property type="entry name" value="Ald_DH_N"/>
</dbReference>
<evidence type="ECO:0000313" key="2">
    <source>
        <dbReference type="EMBL" id="KAG2332475.1"/>
    </source>
</evidence>
<comment type="caution">
    <text evidence="2">The sequence shown here is derived from an EMBL/GenBank/DDBJ whole genome shotgun (WGS) entry which is preliminary data.</text>
</comment>
<proteinExistence type="predicted"/>
<dbReference type="Proteomes" id="UP000886595">
    <property type="component" value="Unassembled WGS sequence"/>
</dbReference>
<gene>
    <name evidence="2" type="ORF">Bca52824_003655</name>
    <name evidence="1" type="ORF">Bca52824_046035</name>
</gene>
<dbReference type="EMBL" id="JAAMPC010000010">
    <property type="protein sequence ID" value="KAG2286431.1"/>
    <property type="molecule type" value="Genomic_DNA"/>
</dbReference>
<dbReference type="GO" id="GO:0016491">
    <property type="term" value="F:oxidoreductase activity"/>
    <property type="evidence" value="ECO:0007669"/>
    <property type="project" value="InterPro"/>
</dbReference>
<accession>A0A8X7WP79</accession>
<dbReference type="OrthoDB" id="310895at2759"/>
<evidence type="ECO:0000313" key="3">
    <source>
        <dbReference type="Proteomes" id="UP000886595"/>
    </source>
</evidence>
<sequence>MSTNVWFWIGSLSKTFPTLDRRTWKVIVNVAEGDTEDINQAVKAARKAIDADLGQR</sequence>